<gene>
    <name evidence="1" type="ORF">A3770_04p31910</name>
</gene>
<keyword evidence="2" id="KW-1185">Reference proteome</keyword>
<dbReference type="PANTHER" id="PTHR12498">
    <property type="entry name" value="N-TERMINAL ASPARAGINE AMIDOHYDROLASE"/>
    <property type="match status" value="1"/>
</dbReference>
<organism evidence="1 2">
    <name type="scientific">Chloropicon primus</name>
    <dbReference type="NCBI Taxonomy" id="1764295"/>
    <lineage>
        <taxon>Eukaryota</taxon>
        <taxon>Viridiplantae</taxon>
        <taxon>Chlorophyta</taxon>
        <taxon>Chloropicophyceae</taxon>
        <taxon>Chloropicales</taxon>
        <taxon>Chloropicaceae</taxon>
        <taxon>Chloropicon</taxon>
    </lineage>
</organism>
<evidence type="ECO:0000313" key="1">
    <source>
        <dbReference type="EMBL" id="QDZ20673.1"/>
    </source>
</evidence>
<dbReference type="STRING" id="1764295.A0A5B8MJN1"/>
<sequence length="372" mass="40873">MILVDGKEVAGECLVEAATSNAVLQEANEVFLGRGQARYNETSTHKRRKCVYVLQNELASVDSGTDDAVLASDDATTCVIVVVVCEATGVASVAHLDEQTSRSDVCFKKLMGQHVGGRHCTYDAYVVGGMMEKTLVGYRAASCLLGHMSRSPGKFNLRLCCVYSLNTCGRTGQPLARSLAFDPLTRLPYPLSAVGAGKEPAAEEVPGRRGEKRGPGLEQRLAHFWLTDEGFADLRQVYCPWEQNYTLPGRMYTVPKWLLVQGSYLLTLCDAGLLEQTSTTPHFEGENFCSDIRQALGYIVKQPEGMFMYRGGAWSWDGGVWCEVRSAKAKRLRGAQPAGYHDEPRVDIPGSSWSCSSLVDLEKEHLELEQQS</sequence>
<dbReference type="GO" id="GO:0005634">
    <property type="term" value="C:nucleus"/>
    <property type="evidence" value="ECO:0007669"/>
    <property type="project" value="TreeGrafter"/>
</dbReference>
<evidence type="ECO:0000313" key="2">
    <source>
        <dbReference type="Proteomes" id="UP000316726"/>
    </source>
</evidence>
<protein>
    <recommendedName>
        <fullName evidence="3">Protein N-terminal asparagine amidohydrolase</fullName>
    </recommendedName>
</protein>
<proteinExistence type="predicted"/>
<name>A0A5B8MJN1_9CHLO</name>
<dbReference type="OrthoDB" id="539995at2759"/>
<dbReference type="Proteomes" id="UP000316726">
    <property type="component" value="Chromosome 4"/>
</dbReference>
<dbReference type="AlphaFoldDB" id="A0A5B8MJN1"/>
<reference evidence="1 2" key="1">
    <citation type="submission" date="2018-07" db="EMBL/GenBank/DDBJ databases">
        <title>The complete nuclear genome of the prasinophyte Chloropicon primus (CCMP1205).</title>
        <authorList>
            <person name="Pombert J.-F."/>
            <person name="Otis C."/>
            <person name="Turmel M."/>
            <person name="Lemieux C."/>
        </authorList>
    </citation>
    <scope>NUCLEOTIDE SEQUENCE [LARGE SCALE GENOMIC DNA]</scope>
    <source>
        <strain evidence="1 2">CCMP1205</strain>
    </source>
</reference>
<dbReference type="GO" id="GO:0006511">
    <property type="term" value="P:ubiquitin-dependent protein catabolic process"/>
    <property type="evidence" value="ECO:0007669"/>
    <property type="project" value="TreeGrafter"/>
</dbReference>
<dbReference type="EMBL" id="CP031037">
    <property type="protein sequence ID" value="QDZ20673.1"/>
    <property type="molecule type" value="Genomic_DNA"/>
</dbReference>
<dbReference type="GO" id="GO:0008418">
    <property type="term" value="F:protein-N-terminal asparagine amidohydrolase activity"/>
    <property type="evidence" value="ECO:0007669"/>
    <property type="project" value="InterPro"/>
</dbReference>
<dbReference type="PANTHER" id="PTHR12498:SF0">
    <property type="entry name" value="PROTEIN N-TERMINAL ASPARAGINE AMIDOHYDROLASE"/>
    <property type="match status" value="1"/>
</dbReference>
<dbReference type="Pfam" id="PF14736">
    <property type="entry name" value="N_Asn_amidohyd"/>
    <property type="match status" value="1"/>
</dbReference>
<accession>A0A5B8MJN1</accession>
<dbReference type="InterPro" id="IPR026750">
    <property type="entry name" value="NTAN1"/>
</dbReference>
<evidence type="ECO:0008006" key="3">
    <source>
        <dbReference type="Google" id="ProtNLM"/>
    </source>
</evidence>